<feature type="compositionally biased region" description="Basic and acidic residues" evidence="4">
    <location>
        <begin position="738"/>
        <end position="772"/>
    </location>
</feature>
<gene>
    <name evidence="6" type="ORF">KUTeg_012734</name>
</gene>
<feature type="region of interest" description="Disordered" evidence="4">
    <location>
        <begin position="738"/>
        <end position="790"/>
    </location>
</feature>
<evidence type="ECO:0000256" key="2">
    <source>
        <dbReference type="ARBA" id="ARBA00010511"/>
    </source>
</evidence>
<dbReference type="SUPFAM" id="SSF48371">
    <property type="entry name" value="ARM repeat"/>
    <property type="match status" value="1"/>
</dbReference>
<feature type="domain" description="Pre-rRNA-processing protein RIX1 N-terminal" evidence="5">
    <location>
        <begin position="43"/>
        <end position="184"/>
    </location>
</feature>
<dbReference type="PANTHER" id="PTHR34105">
    <property type="entry name" value="PROLINE-, GLUTAMIC ACID- AND LEUCINE-RICH PROTEIN 1"/>
    <property type="match status" value="1"/>
</dbReference>
<evidence type="ECO:0000256" key="4">
    <source>
        <dbReference type="SAM" id="MobiDB-lite"/>
    </source>
</evidence>
<protein>
    <recommendedName>
        <fullName evidence="5">Pre-rRNA-processing protein RIX1 N-terminal domain-containing protein</fullName>
    </recommendedName>
</protein>
<accession>A0ABQ9F0C9</accession>
<feature type="region of interest" description="Disordered" evidence="4">
    <location>
        <begin position="655"/>
        <end position="684"/>
    </location>
</feature>
<comment type="similarity">
    <text evidence="2">Belongs to the RIX1/PELP1 family.</text>
</comment>
<keyword evidence="7" id="KW-1185">Reference proteome</keyword>
<evidence type="ECO:0000256" key="3">
    <source>
        <dbReference type="ARBA" id="ARBA00023242"/>
    </source>
</evidence>
<keyword evidence="3" id="KW-0539">Nucleus</keyword>
<feature type="compositionally biased region" description="Polar residues" evidence="4">
    <location>
        <begin position="664"/>
        <end position="684"/>
    </location>
</feature>
<dbReference type="InterPro" id="IPR016024">
    <property type="entry name" value="ARM-type_fold"/>
</dbReference>
<evidence type="ECO:0000256" key="1">
    <source>
        <dbReference type="ARBA" id="ARBA00004123"/>
    </source>
</evidence>
<reference evidence="6 7" key="1">
    <citation type="submission" date="2022-12" db="EMBL/GenBank/DDBJ databases">
        <title>Chromosome-level genome of Tegillarca granosa.</title>
        <authorList>
            <person name="Kim J."/>
        </authorList>
    </citation>
    <scope>NUCLEOTIDE SEQUENCE [LARGE SCALE GENOMIC DNA]</scope>
    <source>
        <strain evidence="6">Teg-2019</strain>
        <tissue evidence="6">Adductor muscle</tissue>
    </source>
</reference>
<proteinExistence type="inferred from homology"/>
<name>A0ABQ9F0C9_TEGGR</name>
<dbReference type="InterPro" id="IPR012583">
    <property type="entry name" value="RIX1_N"/>
</dbReference>
<comment type="caution">
    <text evidence="6">The sequence shown here is derived from an EMBL/GenBank/DDBJ whole genome shotgun (WGS) entry which is preliminary data.</text>
</comment>
<dbReference type="InterPro" id="IPR011989">
    <property type="entry name" value="ARM-like"/>
</dbReference>
<evidence type="ECO:0000259" key="5">
    <source>
        <dbReference type="Pfam" id="PF08167"/>
    </source>
</evidence>
<evidence type="ECO:0000313" key="6">
    <source>
        <dbReference type="EMBL" id="KAJ8310869.1"/>
    </source>
</evidence>
<comment type="subcellular location">
    <subcellularLocation>
        <location evidence="1">Nucleus</location>
    </subcellularLocation>
</comment>
<dbReference type="EMBL" id="JARBDR010000640">
    <property type="protein sequence ID" value="KAJ8310869.1"/>
    <property type="molecule type" value="Genomic_DNA"/>
</dbReference>
<dbReference type="Proteomes" id="UP001217089">
    <property type="component" value="Unassembled WGS sequence"/>
</dbReference>
<organism evidence="6 7">
    <name type="scientific">Tegillarca granosa</name>
    <name type="common">Malaysian cockle</name>
    <name type="synonym">Anadara granosa</name>
    <dbReference type="NCBI Taxonomy" id="220873"/>
    <lineage>
        <taxon>Eukaryota</taxon>
        <taxon>Metazoa</taxon>
        <taxon>Spiralia</taxon>
        <taxon>Lophotrochozoa</taxon>
        <taxon>Mollusca</taxon>
        <taxon>Bivalvia</taxon>
        <taxon>Autobranchia</taxon>
        <taxon>Pteriomorphia</taxon>
        <taxon>Arcoida</taxon>
        <taxon>Arcoidea</taxon>
        <taxon>Arcidae</taxon>
        <taxon>Tegillarca</taxon>
    </lineage>
</organism>
<sequence>MSAPMDSVVLHLASNICDKTNGLDETLHLLHVLDQLQVFGQQKTGNIQDIISHIHSCLNSSKQRLEGLLLLERLVEQCVTDVFTQNALVWLRFILQILQSHDPVIIQKLSCHVCCRILDQASTFTVLSRDISSLVPQLLPVLMSSSTQWREAALTCIISCIDNFPGPCGTFKGKIENFVVQELDKGLVFKQEAVRCFAVVARCGGSGNLGIKHTEGWSNQCNKLLGSLQMTITDLYEGLHLSDSASQIRHTLSLSLSSTFTVTVKVPVADIIDIVSQALSVNSKILKSKTTTERLSLFTQLPTIHKSAVLIISALINSCKNLLLPYTKQIINMLVQELIWTRTPVQYGQCRLYSALRICVYESLTTWFQNVGVLVETTSEEEDLINAILHDVKHHTDTVKVDKQGQTFNEGTDAPPVKKKKKGGYQEISHGISTQRKIDNNADYMLTVAALNTLYWMLTLVGETMQLRSIKVIQDFVISTSMLINQQRGNTVIPYHHGDCRHGLYKVLQACVLVPHSEAPCPLRCVLSIYRMGILDRDNHVSSFCKECLRICEVLIHPRAPCFKAPVICNETVSVNGINSQQSDLYQSNETEAHTALTTPSAVIRNTDNSRSKDFAITSFKASGINISENLSNQKNLGIQGHENIENSEEQLGTVDGIRHGNNDNRLSLNVSQTDTDYPMTSSSSMVLDTADRNSLGNQNRNDEPENVVIGTISGSSMTTNMREIDNEMMEVDVHNDTNIKDGDQESGRNFKQQEEDPKVTMDTVDPQHKSDDEELDAMLSSFKDTDPDI</sequence>
<dbReference type="Pfam" id="PF08167">
    <property type="entry name" value="RIX1"/>
    <property type="match status" value="1"/>
</dbReference>
<evidence type="ECO:0000313" key="7">
    <source>
        <dbReference type="Proteomes" id="UP001217089"/>
    </source>
</evidence>
<dbReference type="Gene3D" id="1.25.10.10">
    <property type="entry name" value="Leucine-rich Repeat Variant"/>
    <property type="match status" value="1"/>
</dbReference>
<dbReference type="PANTHER" id="PTHR34105:SF1">
    <property type="entry name" value="PROLINE-, GLUTAMIC ACID- AND LEUCINE-RICH PROTEIN 1"/>
    <property type="match status" value="1"/>
</dbReference>